<comment type="caution">
    <text evidence="1">The sequence shown here is derived from an EMBL/GenBank/DDBJ whole genome shotgun (WGS) entry which is preliminary data.</text>
</comment>
<gene>
    <name evidence="1" type="ORF">BCR38DRAFT_437377</name>
</gene>
<dbReference type="RefSeq" id="XP_040713912.1">
    <property type="nucleotide sequence ID" value="XM_040860523.1"/>
</dbReference>
<dbReference type="InParanoid" id="A0A1Y2DSG8"/>
<proteinExistence type="predicted"/>
<sequence>MTADTTSPQSELPKLLDVLSQRPVPASDNVTFRDVAPAEAAHATIRWGLADHARSFLGGRHRGVHELAILRLGSCSVISVQDGTAMSGYSPPTLFVQSTSVGASSRMDGSNFTNGAQLTSALSCCRRYAPRSCILHGVRGPVLIDTLAPGVEGRY</sequence>
<name>A0A1Y2DSG8_9PEZI</name>
<evidence type="ECO:0000313" key="1">
    <source>
        <dbReference type="EMBL" id="ORY62076.1"/>
    </source>
</evidence>
<dbReference type="GeneID" id="63776735"/>
<organism evidence="1 2">
    <name type="scientific">Pseudomassariella vexata</name>
    <dbReference type="NCBI Taxonomy" id="1141098"/>
    <lineage>
        <taxon>Eukaryota</taxon>
        <taxon>Fungi</taxon>
        <taxon>Dikarya</taxon>
        <taxon>Ascomycota</taxon>
        <taxon>Pezizomycotina</taxon>
        <taxon>Sordariomycetes</taxon>
        <taxon>Xylariomycetidae</taxon>
        <taxon>Amphisphaeriales</taxon>
        <taxon>Pseudomassariaceae</taxon>
        <taxon>Pseudomassariella</taxon>
    </lineage>
</organism>
<protein>
    <submittedName>
        <fullName evidence="1">Uncharacterized protein</fullName>
    </submittedName>
</protein>
<accession>A0A1Y2DSG8</accession>
<reference evidence="1 2" key="1">
    <citation type="submission" date="2016-07" db="EMBL/GenBank/DDBJ databases">
        <title>Pervasive Adenine N6-methylation of Active Genes in Fungi.</title>
        <authorList>
            <consortium name="DOE Joint Genome Institute"/>
            <person name="Mondo S.J."/>
            <person name="Dannebaum R.O."/>
            <person name="Kuo R.C."/>
            <person name="Labutti K."/>
            <person name="Haridas S."/>
            <person name="Kuo A."/>
            <person name="Salamov A."/>
            <person name="Ahrendt S.R."/>
            <person name="Lipzen A."/>
            <person name="Sullivan W."/>
            <person name="Andreopoulos W.B."/>
            <person name="Clum A."/>
            <person name="Lindquist E."/>
            <person name="Daum C."/>
            <person name="Ramamoorthy G.K."/>
            <person name="Gryganskyi A."/>
            <person name="Culley D."/>
            <person name="Magnuson J.K."/>
            <person name="James T.Y."/>
            <person name="O'Malley M.A."/>
            <person name="Stajich J.E."/>
            <person name="Spatafora J.W."/>
            <person name="Visel A."/>
            <person name="Grigoriev I.V."/>
        </authorList>
    </citation>
    <scope>NUCLEOTIDE SEQUENCE [LARGE SCALE GENOMIC DNA]</scope>
    <source>
        <strain evidence="1 2">CBS 129021</strain>
    </source>
</reference>
<dbReference type="Proteomes" id="UP000193689">
    <property type="component" value="Unassembled WGS sequence"/>
</dbReference>
<evidence type="ECO:0000313" key="2">
    <source>
        <dbReference type="Proteomes" id="UP000193689"/>
    </source>
</evidence>
<dbReference type="AlphaFoldDB" id="A0A1Y2DSG8"/>
<keyword evidence="2" id="KW-1185">Reference proteome</keyword>
<dbReference type="EMBL" id="MCFJ01000009">
    <property type="protein sequence ID" value="ORY62076.1"/>
    <property type="molecule type" value="Genomic_DNA"/>
</dbReference>